<dbReference type="RefSeq" id="XP_022285249.1">
    <property type="nucleotide sequence ID" value="XM_022429689.1"/>
</dbReference>
<reference evidence="2 3" key="1">
    <citation type="journal article" date="2016" name="PLoS Pathog.">
        <title>Biosynthesis of antibiotic leucinostatins in bio-control fungus Purpureocillium lilacinum and their inhibition on phytophthora revealed by genome mining.</title>
        <authorList>
            <person name="Wang G."/>
            <person name="Liu Z."/>
            <person name="Lin R."/>
            <person name="Li E."/>
            <person name="Mao Z."/>
            <person name="Ling J."/>
            <person name="Yang Y."/>
            <person name="Yin W.B."/>
            <person name="Xie B."/>
        </authorList>
    </citation>
    <scope>NUCLEOTIDE SEQUENCE [LARGE SCALE GENOMIC DNA]</scope>
    <source>
        <strain evidence="2">170</strain>
    </source>
</reference>
<dbReference type="GeneID" id="33936904"/>
<feature type="region of interest" description="Disordered" evidence="1">
    <location>
        <begin position="1"/>
        <end position="20"/>
    </location>
</feature>
<proteinExistence type="predicted"/>
<protein>
    <submittedName>
        <fullName evidence="2">Uncharacterized protein</fullName>
    </submittedName>
</protein>
<keyword evidence="3" id="KW-1185">Reference proteome</keyword>
<sequence length="61" mass="6984">MCNCSRAIRPPTNQGTTSVNPSWHCAPDPRAYWHVSVQDERPCEDYGVQSMVVCSQLWECR</sequence>
<name>A0A219APR2_METCM</name>
<evidence type="ECO:0000256" key="1">
    <source>
        <dbReference type="SAM" id="MobiDB-lite"/>
    </source>
</evidence>
<evidence type="ECO:0000313" key="2">
    <source>
        <dbReference type="EMBL" id="OWT42773.1"/>
    </source>
</evidence>
<dbReference type="EMBL" id="LSBJ02000006">
    <property type="protein sequence ID" value="OWT42773.1"/>
    <property type="molecule type" value="Genomic_DNA"/>
</dbReference>
<organism evidence="2 3">
    <name type="scientific">Pochonia chlamydosporia 170</name>
    <dbReference type="NCBI Taxonomy" id="1380566"/>
    <lineage>
        <taxon>Eukaryota</taxon>
        <taxon>Fungi</taxon>
        <taxon>Dikarya</taxon>
        <taxon>Ascomycota</taxon>
        <taxon>Pezizomycotina</taxon>
        <taxon>Sordariomycetes</taxon>
        <taxon>Hypocreomycetidae</taxon>
        <taxon>Hypocreales</taxon>
        <taxon>Clavicipitaceae</taxon>
        <taxon>Pochonia</taxon>
    </lineage>
</organism>
<accession>A0A219APR2</accession>
<feature type="compositionally biased region" description="Polar residues" evidence="1">
    <location>
        <begin position="11"/>
        <end position="20"/>
    </location>
</feature>
<dbReference type="KEGG" id="pchm:VFPPC_18028"/>
<gene>
    <name evidence="2" type="ORF">VFPPC_18028</name>
</gene>
<evidence type="ECO:0000313" key="3">
    <source>
        <dbReference type="Proteomes" id="UP000078397"/>
    </source>
</evidence>
<comment type="caution">
    <text evidence="2">The sequence shown here is derived from an EMBL/GenBank/DDBJ whole genome shotgun (WGS) entry which is preliminary data.</text>
</comment>
<dbReference type="Proteomes" id="UP000078397">
    <property type="component" value="Unassembled WGS sequence"/>
</dbReference>
<dbReference type="AlphaFoldDB" id="A0A219APR2"/>